<sequence length="349" mass="38633">MSPKCPEKGFCVSHAKSPEARHAKASRQKTANGGISQINKSKRTTATTTTSTRTAALADKQHQQQVDKDTRMSRRVTRSMNNTASSTNDADRAHSVDSTVLEDADSGDEITILPPIRRSSSIFSLDTTPLDPPDDEDFKKFTSDEYHFSLIRNMHLADLITLMNGFSGFYSIVSCLRFTSTGQSHYVQRAHLFIFLGLFFDFFDGRVARLRNKSSLMGQELDSLADLISFGVAPASVAFAIGFQSTIDVLVLSFFVLCGLTRLARFNVTVTQIPKDLTGKSKYFEGLPIPTSLVQVGLMAYLVHKEYVNDQLPFGTWLTGSVLEFHPLVLVFAIHGCMFVSKSLKIPKP</sequence>
<evidence type="ECO:0000256" key="9">
    <source>
        <dbReference type="ARBA" id="ARBA00022692"/>
    </source>
</evidence>
<reference evidence="21 22" key="1">
    <citation type="journal article" date="2016" name="Proc. Natl. Acad. Sci. U.S.A.">
        <title>Comparative genomics of biotechnologically important yeasts.</title>
        <authorList>
            <person name="Riley R."/>
            <person name="Haridas S."/>
            <person name="Wolfe K.H."/>
            <person name="Lopes M.R."/>
            <person name="Hittinger C.T."/>
            <person name="Goeker M."/>
            <person name="Salamov A.A."/>
            <person name="Wisecaver J.H."/>
            <person name="Long T.M."/>
            <person name="Calvey C.H."/>
            <person name="Aerts A.L."/>
            <person name="Barry K.W."/>
            <person name="Choi C."/>
            <person name="Clum A."/>
            <person name="Coughlan A.Y."/>
            <person name="Deshpande S."/>
            <person name="Douglass A.P."/>
            <person name="Hanson S.J."/>
            <person name="Klenk H.-P."/>
            <person name="LaButti K.M."/>
            <person name="Lapidus A."/>
            <person name="Lindquist E.A."/>
            <person name="Lipzen A.M."/>
            <person name="Meier-Kolthoff J.P."/>
            <person name="Ohm R.A."/>
            <person name="Otillar R.P."/>
            <person name="Pangilinan J.L."/>
            <person name="Peng Y."/>
            <person name="Rokas A."/>
            <person name="Rosa C.A."/>
            <person name="Scheuner C."/>
            <person name="Sibirny A.A."/>
            <person name="Slot J.C."/>
            <person name="Stielow J.B."/>
            <person name="Sun H."/>
            <person name="Kurtzman C.P."/>
            <person name="Blackwell M."/>
            <person name="Grigoriev I.V."/>
            <person name="Jeffries T.W."/>
        </authorList>
    </citation>
    <scope>NUCLEOTIDE SEQUENCE [LARGE SCALE GENOMIC DNA]</scope>
    <source>
        <strain evidence="22">ATCC 18201 / CBS 1600 / BCRC 20928 / JCM 3617 / NBRC 0987 / NRRL Y-1542</strain>
    </source>
</reference>
<evidence type="ECO:0000256" key="17">
    <source>
        <dbReference type="ARBA" id="ARBA00060701"/>
    </source>
</evidence>
<dbReference type="PANTHER" id="PTHR14269:SF61">
    <property type="entry name" value="CDP-DIACYLGLYCEROL--SERINE O-PHOSPHATIDYLTRANSFERASE"/>
    <property type="match status" value="1"/>
</dbReference>
<keyword evidence="9 20" id="KW-0812">Transmembrane</keyword>
<comment type="similarity">
    <text evidence="4 18">Belongs to the CDP-alcohol phosphatidyltransferase class-I family.</text>
</comment>
<dbReference type="EC" id="2.7.8.8" evidence="5"/>
<feature type="transmembrane region" description="Helical" evidence="20">
    <location>
        <begin position="159"/>
        <end position="180"/>
    </location>
</feature>
<name>A0A1E4S7S9_CYBJN</name>
<dbReference type="OMA" id="HGCGMIS"/>
<dbReference type="GO" id="GO:0003882">
    <property type="term" value="F:CDP-diacylglycerol-serine O-phosphatidyltransferase activity"/>
    <property type="evidence" value="ECO:0007669"/>
    <property type="project" value="UniProtKB-EC"/>
</dbReference>
<evidence type="ECO:0000256" key="18">
    <source>
        <dbReference type="RuleBase" id="RU003750"/>
    </source>
</evidence>
<evidence type="ECO:0000256" key="14">
    <source>
        <dbReference type="ARBA" id="ARBA00023209"/>
    </source>
</evidence>
<dbReference type="FunFam" id="1.20.120.1760:FF:000022">
    <property type="entry name" value="CDP-diacylglycerol--serine O-phosphatidyltransferase"/>
    <property type="match status" value="1"/>
</dbReference>
<comment type="pathway">
    <text evidence="3">Lipid metabolism.</text>
</comment>
<comment type="pathway">
    <text evidence="17">Phospholipid metabolism; phosphatidylethanolamine biosynthesis; phosphatidylethanolamine from CDP-diacylglycerol: step 1/2.</text>
</comment>
<keyword evidence="13 20" id="KW-0472">Membrane</keyword>
<evidence type="ECO:0000256" key="10">
    <source>
        <dbReference type="ARBA" id="ARBA00022824"/>
    </source>
</evidence>
<keyword evidence="8 18" id="KW-0808">Transferase</keyword>
<dbReference type="Gene3D" id="1.20.120.1760">
    <property type="match status" value="1"/>
</dbReference>
<keyword evidence="22" id="KW-1185">Reference proteome</keyword>
<dbReference type="STRING" id="983966.A0A1E4S7S9"/>
<evidence type="ECO:0000256" key="5">
    <source>
        <dbReference type="ARBA" id="ARBA00013174"/>
    </source>
</evidence>
<dbReference type="OrthoDB" id="448573at2759"/>
<dbReference type="InterPro" id="IPR048254">
    <property type="entry name" value="CDP_ALCOHOL_P_TRANSF_CS"/>
</dbReference>
<dbReference type="PANTHER" id="PTHR14269">
    <property type="entry name" value="CDP-DIACYLGLYCEROL--GLYCEROL-3-PHOSPHATE 3-PHOSPHATIDYLTRANSFERASE-RELATED"/>
    <property type="match status" value="1"/>
</dbReference>
<feature type="compositionally biased region" description="Low complexity" evidence="19">
    <location>
        <begin position="44"/>
        <end position="55"/>
    </location>
</feature>
<keyword evidence="14" id="KW-0594">Phospholipid biosynthesis</keyword>
<keyword evidence="7" id="KW-0444">Lipid biosynthesis</keyword>
<keyword evidence="15" id="KW-1208">Phospholipid metabolism</keyword>
<accession>A0A1E4S7S9</accession>
<evidence type="ECO:0000313" key="21">
    <source>
        <dbReference type="EMBL" id="ODV75571.1"/>
    </source>
</evidence>
<dbReference type="Proteomes" id="UP000094389">
    <property type="component" value="Unassembled WGS sequence"/>
</dbReference>
<feature type="region of interest" description="Disordered" evidence="19">
    <location>
        <begin position="1"/>
        <end position="98"/>
    </location>
</feature>
<feature type="compositionally biased region" description="Polar residues" evidence="19">
    <location>
        <begin position="28"/>
        <end position="39"/>
    </location>
</feature>
<organism evidence="21 22">
    <name type="scientific">Cyberlindnera jadinii (strain ATCC 18201 / CBS 1600 / BCRC 20928 / JCM 3617 / NBRC 0987 / NRRL Y-1542)</name>
    <name type="common">Torula yeast</name>
    <name type="synonym">Candida utilis</name>
    <dbReference type="NCBI Taxonomy" id="983966"/>
    <lineage>
        <taxon>Eukaryota</taxon>
        <taxon>Fungi</taxon>
        <taxon>Dikarya</taxon>
        <taxon>Ascomycota</taxon>
        <taxon>Saccharomycotina</taxon>
        <taxon>Saccharomycetes</taxon>
        <taxon>Phaffomycetales</taxon>
        <taxon>Phaffomycetaceae</taxon>
        <taxon>Cyberlindnera</taxon>
    </lineage>
</organism>
<dbReference type="InterPro" id="IPR043130">
    <property type="entry name" value="CDP-OH_PTrfase_TM_dom"/>
</dbReference>
<protein>
    <recommendedName>
        <fullName evidence="6">CDP-diacylglycerol--serine O-phosphatidyltransferase</fullName>
        <ecNumber evidence="5">2.7.8.8</ecNumber>
    </recommendedName>
    <alternativeName>
        <fullName evidence="16">Phosphatidylserine synthase</fullName>
    </alternativeName>
</protein>
<dbReference type="GeneID" id="30988827"/>
<feature type="transmembrane region" description="Helical" evidence="20">
    <location>
        <begin position="323"/>
        <end position="341"/>
    </location>
</feature>
<evidence type="ECO:0000256" key="20">
    <source>
        <dbReference type="SAM" id="Phobius"/>
    </source>
</evidence>
<dbReference type="RefSeq" id="XP_020072610.1">
    <property type="nucleotide sequence ID" value="XM_020214431.1"/>
</dbReference>
<evidence type="ECO:0000256" key="3">
    <source>
        <dbReference type="ARBA" id="ARBA00005189"/>
    </source>
</evidence>
<evidence type="ECO:0000256" key="1">
    <source>
        <dbReference type="ARBA" id="ARBA00000287"/>
    </source>
</evidence>
<dbReference type="InterPro" id="IPR050324">
    <property type="entry name" value="CDP-alcohol_PTase-I"/>
</dbReference>
<evidence type="ECO:0000256" key="11">
    <source>
        <dbReference type="ARBA" id="ARBA00022989"/>
    </source>
</evidence>
<keyword evidence="10" id="KW-0256">Endoplasmic reticulum</keyword>
<dbReference type="GO" id="GO:0005789">
    <property type="term" value="C:endoplasmic reticulum membrane"/>
    <property type="evidence" value="ECO:0007669"/>
    <property type="project" value="UniProtKB-SubCell"/>
</dbReference>
<evidence type="ECO:0000256" key="7">
    <source>
        <dbReference type="ARBA" id="ARBA00022516"/>
    </source>
</evidence>
<dbReference type="NCBIfam" id="TIGR00473">
    <property type="entry name" value="pssA"/>
    <property type="match status" value="1"/>
</dbReference>
<dbReference type="EMBL" id="KV453926">
    <property type="protein sequence ID" value="ODV75571.1"/>
    <property type="molecule type" value="Genomic_DNA"/>
</dbReference>
<dbReference type="PROSITE" id="PS00379">
    <property type="entry name" value="CDP_ALCOHOL_P_TRANSF"/>
    <property type="match status" value="1"/>
</dbReference>
<feature type="compositionally biased region" description="Polar residues" evidence="19">
    <location>
        <begin position="78"/>
        <end position="88"/>
    </location>
</feature>
<feature type="transmembrane region" description="Helical" evidence="20">
    <location>
        <begin position="283"/>
        <end position="303"/>
    </location>
</feature>
<feature type="compositionally biased region" description="Basic and acidic residues" evidence="19">
    <location>
        <begin position="59"/>
        <end position="72"/>
    </location>
</feature>
<evidence type="ECO:0000256" key="6">
    <source>
        <dbReference type="ARBA" id="ARBA00017171"/>
    </source>
</evidence>
<feature type="transmembrane region" description="Helical" evidence="20">
    <location>
        <begin position="249"/>
        <end position="271"/>
    </location>
</feature>
<keyword evidence="12" id="KW-0443">Lipid metabolism</keyword>
<evidence type="ECO:0000256" key="19">
    <source>
        <dbReference type="SAM" id="MobiDB-lite"/>
    </source>
</evidence>
<feature type="transmembrane region" description="Helical" evidence="20">
    <location>
        <begin position="186"/>
        <end position="203"/>
    </location>
</feature>
<dbReference type="InterPro" id="IPR004533">
    <property type="entry name" value="CDP-diaglyc--ser_O-PTrfase"/>
</dbReference>
<evidence type="ECO:0000256" key="8">
    <source>
        <dbReference type="ARBA" id="ARBA00022679"/>
    </source>
</evidence>
<proteinExistence type="inferred from homology"/>
<evidence type="ECO:0000256" key="4">
    <source>
        <dbReference type="ARBA" id="ARBA00010441"/>
    </source>
</evidence>
<evidence type="ECO:0000256" key="12">
    <source>
        <dbReference type="ARBA" id="ARBA00023098"/>
    </source>
</evidence>
<evidence type="ECO:0000256" key="2">
    <source>
        <dbReference type="ARBA" id="ARBA00004477"/>
    </source>
</evidence>
<evidence type="ECO:0000256" key="15">
    <source>
        <dbReference type="ARBA" id="ARBA00023264"/>
    </source>
</evidence>
<dbReference type="GO" id="GO:0006659">
    <property type="term" value="P:phosphatidylserine biosynthetic process"/>
    <property type="evidence" value="ECO:0007669"/>
    <property type="project" value="UniProtKB-ARBA"/>
</dbReference>
<dbReference type="Pfam" id="PF01066">
    <property type="entry name" value="CDP-OH_P_transf"/>
    <property type="match status" value="1"/>
</dbReference>
<evidence type="ECO:0000256" key="16">
    <source>
        <dbReference type="ARBA" id="ARBA00032361"/>
    </source>
</evidence>
<gene>
    <name evidence="21" type="ORF">CYBJADRAFT_166288</name>
</gene>
<dbReference type="AlphaFoldDB" id="A0A1E4S7S9"/>
<comment type="catalytic activity">
    <reaction evidence="1">
        <text>a CDP-1,2-diacyl-sn-glycerol + L-serine = a 1,2-diacyl-sn-glycero-3-phospho-L-serine + CMP + H(+)</text>
        <dbReference type="Rhea" id="RHEA:16913"/>
        <dbReference type="ChEBI" id="CHEBI:15378"/>
        <dbReference type="ChEBI" id="CHEBI:33384"/>
        <dbReference type="ChEBI" id="CHEBI:57262"/>
        <dbReference type="ChEBI" id="CHEBI:58332"/>
        <dbReference type="ChEBI" id="CHEBI:60377"/>
        <dbReference type="EC" id="2.7.8.8"/>
    </reaction>
</comment>
<keyword evidence="11 20" id="KW-1133">Transmembrane helix</keyword>
<dbReference type="InterPro" id="IPR000462">
    <property type="entry name" value="CDP-OH_P_trans"/>
</dbReference>
<evidence type="ECO:0000313" key="22">
    <source>
        <dbReference type="Proteomes" id="UP000094389"/>
    </source>
</evidence>
<evidence type="ECO:0000256" key="13">
    <source>
        <dbReference type="ARBA" id="ARBA00023136"/>
    </source>
</evidence>
<comment type="subcellular location">
    <subcellularLocation>
        <location evidence="2">Endoplasmic reticulum membrane</location>
        <topology evidence="2">Multi-pass membrane protein</topology>
    </subcellularLocation>
</comment>